<keyword evidence="1" id="KW-0812">Transmembrane</keyword>
<proteinExistence type="predicted"/>
<dbReference type="EMBL" id="BAABKX010000001">
    <property type="protein sequence ID" value="GAA5046840.1"/>
    <property type="molecule type" value="Genomic_DNA"/>
</dbReference>
<feature type="transmembrane region" description="Helical" evidence="1">
    <location>
        <begin position="20"/>
        <end position="39"/>
    </location>
</feature>
<sequence>MTEPWETPDMNIEGETLRDIVVSVVSVGLFIASTIVVGTQFDDGGLTEQGALALIAVMVGFVFLMTIVGIWLANQH</sequence>
<keyword evidence="1" id="KW-0472">Membrane</keyword>
<accession>A0AAV3UFB0</accession>
<comment type="caution">
    <text evidence="2">The sequence shown here is derived from an EMBL/GenBank/DDBJ whole genome shotgun (WGS) entry which is preliminary data.</text>
</comment>
<keyword evidence="3" id="KW-1185">Reference proteome</keyword>
<reference evidence="2 3" key="1">
    <citation type="journal article" date="2019" name="Int. J. Syst. Evol. Microbiol.">
        <title>The Global Catalogue of Microorganisms (GCM) 10K type strain sequencing project: providing services to taxonomists for standard genome sequencing and annotation.</title>
        <authorList>
            <consortium name="The Broad Institute Genomics Platform"/>
            <consortium name="The Broad Institute Genome Sequencing Center for Infectious Disease"/>
            <person name="Wu L."/>
            <person name="Ma J."/>
        </authorList>
    </citation>
    <scope>NUCLEOTIDE SEQUENCE [LARGE SCALE GENOMIC DNA]</scope>
    <source>
        <strain evidence="2 3">JCM 17504</strain>
    </source>
</reference>
<dbReference type="AlphaFoldDB" id="A0AAV3UFB0"/>
<evidence type="ECO:0000256" key="1">
    <source>
        <dbReference type="SAM" id="Phobius"/>
    </source>
</evidence>
<evidence type="ECO:0000313" key="2">
    <source>
        <dbReference type="EMBL" id="GAA5046840.1"/>
    </source>
</evidence>
<dbReference type="Proteomes" id="UP001501729">
    <property type="component" value="Unassembled WGS sequence"/>
</dbReference>
<feature type="transmembrane region" description="Helical" evidence="1">
    <location>
        <begin position="51"/>
        <end position="73"/>
    </location>
</feature>
<gene>
    <name evidence="2" type="ORF">GCM10025751_16580</name>
</gene>
<dbReference type="InterPro" id="IPR055895">
    <property type="entry name" value="DUF7472"/>
</dbReference>
<name>A0AAV3UFB0_9EURY</name>
<protein>
    <recommendedName>
        <fullName evidence="4">Transporter</fullName>
    </recommendedName>
</protein>
<organism evidence="2 3">
    <name type="scientific">Haladaptatus pallidirubidus</name>
    <dbReference type="NCBI Taxonomy" id="1008152"/>
    <lineage>
        <taxon>Archaea</taxon>
        <taxon>Methanobacteriati</taxon>
        <taxon>Methanobacteriota</taxon>
        <taxon>Stenosarchaea group</taxon>
        <taxon>Halobacteria</taxon>
        <taxon>Halobacteriales</taxon>
        <taxon>Haladaptataceae</taxon>
        <taxon>Haladaptatus</taxon>
    </lineage>
</organism>
<dbReference type="RefSeq" id="WP_227776435.1">
    <property type="nucleotide sequence ID" value="NZ_BAABKX010000001.1"/>
</dbReference>
<evidence type="ECO:0000313" key="3">
    <source>
        <dbReference type="Proteomes" id="UP001501729"/>
    </source>
</evidence>
<keyword evidence="1" id="KW-1133">Transmembrane helix</keyword>
<dbReference type="Pfam" id="PF24284">
    <property type="entry name" value="DUF7472"/>
    <property type="match status" value="1"/>
</dbReference>
<dbReference type="GeneID" id="68612253"/>
<evidence type="ECO:0008006" key="4">
    <source>
        <dbReference type="Google" id="ProtNLM"/>
    </source>
</evidence>